<dbReference type="PANTHER" id="PTHR31876:SF26">
    <property type="entry name" value="PROTEIN LIKE COV 2"/>
    <property type="match status" value="1"/>
</dbReference>
<reference evidence="3" key="1">
    <citation type="submission" date="2009-09" db="EMBL/GenBank/DDBJ databases">
        <title>The complete chromosome of Sebaldella termitidis ATCC 33386.</title>
        <authorList>
            <consortium name="US DOE Joint Genome Institute (JGI-PGF)"/>
            <person name="Lucas S."/>
            <person name="Copeland A."/>
            <person name="Lapidus A."/>
            <person name="Glavina del Rio T."/>
            <person name="Dalin E."/>
            <person name="Tice H."/>
            <person name="Bruce D."/>
            <person name="Goodwin L."/>
            <person name="Pitluck S."/>
            <person name="Kyrpides N."/>
            <person name="Mavromatis K."/>
            <person name="Ivanova N."/>
            <person name="Mikhailova N."/>
            <person name="Sims D."/>
            <person name="Meincke L."/>
            <person name="Brettin T."/>
            <person name="Detter J.C."/>
            <person name="Han C."/>
            <person name="Larimer F."/>
            <person name="Land M."/>
            <person name="Hauser L."/>
            <person name="Markowitz V."/>
            <person name="Cheng J.F."/>
            <person name="Hugenholtz P."/>
            <person name="Woyke T."/>
            <person name="Wu D."/>
            <person name="Eisen J.A."/>
        </authorList>
    </citation>
    <scope>NUCLEOTIDE SEQUENCE [LARGE SCALE GENOMIC DNA]</scope>
    <source>
        <strain evidence="3">ATCC 33386 / NCTC 11300</strain>
    </source>
</reference>
<dbReference type="AlphaFoldDB" id="D1ARA9"/>
<accession>D1ARA9</accession>
<sequence>MKRLRNFFITSIIGGLLVILPVALLLWIFSIVVNFVIKYISPVTKLVSMFIIDVRILPVIIAVAIVVLICFCVGLIVKTKVGNWVHNNIEVKLLAKIPGYNMVKGALGQILSTERKTRPFSKVVLFKLYNNDILMTGIVSDDDHEEYVTIFCPTAPNPTSGFIYHVPRERVFPLDEGVENTMRTVLSGGSGSSVLIEEYLEKYVRNKENK</sequence>
<protein>
    <recommendedName>
        <fullName evidence="4">DUF502 domain-containing protein</fullName>
    </recommendedName>
</protein>
<gene>
    <name evidence="2" type="ordered locus">Sterm_3561</name>
</gene>
<dbReference type="HOGENOM" id="CLU_068050_5_0_0"/>
<dbReference type="Pfam" id="PF04367">
    <property type="entry name" value="DUF502"/>
    <property type="match status" value="1"/>
</dbReference>
<dbReference type="PANTHER" id="PTHR31876">
    <property type="entry name" value="COV-LIKE PROTEIN 1"/>
    <property type="match status" value="1"/>
</dbReference>
<dbReference type="STRING" id="526218.Sterm_3561"/>
<keyword evidence="1" id="KW-0812">Transmembrane</keyword>
<keyword evidence="1" id="KW-0472">Membrane</keyword>
<dbReference type="Proteomes" id="UP000000845">
    <property type="component" value="Chromosome"/>
</dbReference>
<organism evidence="2 3">
    <name type="scientific">Sebaldella termitidis (strain ATCC 33386 / NCTC 11300)</name>
    <dbReference type="NCBI Taxonomy" id="526218"/>
    <lineage>
        <taxon>Bacteria</taxon>
        <taxon>Fusobacteriati</taxon>
        <taxon>Fusobacteriota</taxon>
        <taxon>Fusobacteriia</taxon>
        <taxon>Fusobacteriales</taxon>
        <taxon>Leptotrichiaceae</taxon>
        <taxon>Sebaldella</taxon>
    </lineage>
</organism>
<proteinExistence type="predicted"/>
<feature type="transmembrane region" description="Helical" evidence="1">
    <location>
        <begin position="7"/>
        <end position="36"/>
    </location>
</feature>
<dbReference type="eggNOG" id="COG2928">
    <property type="taxonomic scope" value="Bacteria"/>
</dbReference>
<name>D1ARA9_SEBTE</name>
<evidence type="ECO:0008006" key="4">
    <source>
        <dbReference type="Google" id="ProtNLM"/>
    </source>
</evidence>
<dbReference type="InterPro" id="IPR007462">
    <property type="entry name" value="COV1-like"/>
</dbReference>
<evidence type="ECO:0000313" key="2">
    <source>
        <dbReference type="EMBL" id="ACZ10395.1"/>
    </source>
</evidence>
<dbReference type="KEGG" id="str:Sterm_3561"/>
<dbReference type="EMBL" id="CP001739">
    <property type="protein sequence ID" value="ACZ10395.1"/>
    <property type="molecule type" value="Genomic_DNA"/>
</dbReference>
<keyword evidence="3" id="KW-1185">Reference proteome</keyword>
<feature type="transmembrane region" description="Helical" evidence="1">
    <location>
        <begin position="56"/>
        <end position="77"/>
    </location>
</feature>
<keyword evidence="1" id="KW-1133">Transmembrane helix</keyword>
<evidence type="ECO:0000313" key="3">
    <source>
        <dbReference type="Proteomes" id="UP000000845"/>
    </source>
</evidence>
<dbReference type="RefSeq" id="WP_012862977.1">
    <property type="nucleotide sequence ID" value="NC_013517.1"/>
</dbReference>
<reference evidence="2 3" key="2">
    <citation type="journal article" date="2010" name="Stand. Genomic Sci.">
        <title>Complete genome sequence of Sebaldella termitidis type strain (NCTC 11300).</title>
        <authorList>
            <person name="Harmon-Smith M."/>
            <person name="Celia L."/>
            <person name="Chertkov O."/>
            <person name="Lapidus A."/>
            <person name="Copeland A."/>
            <person name="Glavina Del Rio T."/>
            <person name="Nolan M."/>
            <person name="Lucas S."/>
            <person name="Tice H."/>
            <person name="Cheng J.F."/>
            <person name="Han C."/>
            <person name="Detter J.C."/>
            <person name="Bruce D."/>
            <person name="Goodwin L."/>
            <person name="Pitluck S."/>
            <person name="Pati A."/>
            <person name="Liolios K."/>
            <person name="Ivanova N."/>
            <person name="Mavromatis K."/>
            <person name="Mikhailova N."/>
            <person name="Chen A."/>
            <person name="Palaniappan K."/>
            <person name="Land M."/>
            <person name="Hauser L."/>
            <person name="Chang Y.J."/>
            <person name="Jeffries C.D."/>
            <person name="Brettin T."/>
            <person name="Goker M."/>
            <person name="Beck B."/>
            <person name="Bristow J."/>
            <person name="Eisen J.A."/>
            <person name="Markowitz V."/>
            <person name="Hugenholtz P."/>
            <person name="Kyrpides N.C."/>
            <person name="Klenk H.P."/>
            <person name="Chen F."/>
        </authorList>
    </citation>
    <scope>NUCLEOTIDE SEQUENCE [LARGE SCALE GENOMIC DNA]</scope>
    <source>
        <strain evidence="3">ATCC 33386 / NCTC 11300</strain>
    </source>
</reference>
<evidence type="ECO:0000256" key="1">
    <source>
        <dbReference type="SAM" id="Phobius"/>
    </source>
</evidence>